<evidence type="ECO:0000256" key="2">
    <source>
        <dbReference type="ARBA" id="ARBA00005249"/>
    </source>
</evidence>
<feature type="compositionally biased region" description="Low complexity" evidence="8">
    <location>
        <begin position="160"/>
        <end position="169"/>
    </location>
</feature>
<dbReference type="GO" id="GO:0032968">
    <property type="term" value="P:positive regulation of transcription elongation by RNA polymerase II"/>
    <property type="evidence" value="ECO:0007669"/>
    <property type="project" value="InterPro"/>
</dbReference>
<evidence type="ECO:0000256" key="6">
    <source>
        <dbReference type="ARBA" id="ARBA00023242"/>
    </source>
</evidence>
<feature type="compositionally biased region" description="Pro residues" evidence="8">
    <location>
        <begin position="189"/>
        <end position="199"/>
    </location>
</feature>
<dbReference type="GO" id="GO:0001096">
    <property type="term" value="F:TFIIF-class transcription factor complex binding"/>
    <property type="evidence" value="ECO:0007669"/>
    <property type="project" value="TreeGrafter"/>
</dbReference>
<dbReference type="InterPro" id="IPR011039">
    <property type="entry name" value="TFIIF_interaction"/>
</dbReference>
<keyword evidence="5 7" id="KW-0804">Transcription</keyword>
<name>A0A9W8A1G1_9FUNG</name>
<comment type="subcellular location">
    <subcellularLocation>
        <location evidence="1 7">Nucleus</location>
    </subcellularLocation>
</comment>
<dbReference type="AlphaFoldDB" id="A0A9W8A1G1"/>
<evidence type="ECO:0000256" key="5">
    <source>
        <dbReference type="ARBA" id="ARBA00023163"/>
    </source>
</evidence>
<dbReference type="Proteomes" id="UP001150569">
    <property type="component" value="Unassembled WGS sequence"/>
</dbReference>
<keyword evidence="4 7" id="KW-0238">DNA-binding</keyword>
<feature type="compositionally biased region" description="Low complexity" evidence="8">
    <location>
        <begin position="551"/>
        <end position="562"/>
    </location>
</feature>
<keyword evidence="10" id="KW-1185">Reference proteome</keyword>
<feature type="compositionally biased region" description="Acidic residues" evidence="8">
    <location>
        <begin position="452"/>
        <end position="463"/>
    </location>
</feature>
<feature type="compositionally biased region" description="Basic and acidic residues" evidence="8">
    <location>
        <begin position="481"/>
        <end position="493"/>
    </location>
</feature>
<dbReference type="EMBL" id="JANBPT010000633">
    <property type="protein sequence ID" value="KAJ1915366.1"/>
    <property type="molecule type" value="Genomic_DNA"/>
</dbReference>
<dbReference type="GO" id="GO:0005674">
    <property type="term" value="C:transcription factor TFIIF complex"/>
    <property type="evidence" value="ECO:0007669"/>
    <property type="project" value="TreeGrafter"/>
</dbReference>
<comment type="function">
    <text evidence="7">TFIIF is a general transcription initiation factor that binds to RNA polymerase II and helps to recruit it to the initiation complex in collaboration with TFIIB. It promotes transcription elongation.</text>
</comment>
<reference evidence="9" key="1">
    <citation type="submission" date="2022-07" db="EMBL/GenBank/DDBJ databases">
        <title>Phylogenomic reconstructions and comparative analyses of Kickxellomycotina fungi.</title>
        <authorList>
            <person name="Reynolds N.K."/>
            <person name="Stajich J.E."/>
            <person name="Barry K."/>
            <person name="Grigoriev I.V."/>
            <person name="Crous P."/>
            <person name="Smith M.E."/>
        </authorList>
    </citation>
    <scope>NUCLEOTIDE SEQUENCE</scope>
    <source>
        <strain evidence="9">RSA 861</strain>
    </source>
</reference>
<dbReference type="Pfam" id="PF05793">
    <property type="entry name" value="TFIIF_alpha"/>
    <property type="match status" value="1"/>
</dbReference>
<dbReference type="PANTHER" id="PTHR13011:SF0">
    <property type="entry name" value="GENERAL TRANSCRIPTION FACTOR IIF SUBUNIT 1"/>
    <property type="match status" value="1"/>
</dbReference>
<proteinExistence type="inferred from homology"/>
<accession>A0A9W8A1G1</accession>
<dbReference type="GO" id="GO:0003677">
    <property type="term" value="F:DNA binding"/>
    <property type="evidence" value="ECO:0007669"/>
    <property type="project" value="UniProtKB-KW"/>
</dbReference>
<evidence type="ECO:0000256" key="1">
    <source>
        <dbReference type="ARBA" id="ARBA00004123"/>
    </source>
</evidence>
<keyword evidence="3 7" id="KW-0805">Transcription regulation</keyword>
<feature type="compositionally biased region" description="Acidic residues" evidence="8">
    <location>
        <begin position="494"/>
        <end position="514"/>
    </location>
</feature>
<evidence type="ECO:0000313" key="9">
    <source>
        <dbReference type="EMBL" id="KAJ1915366.1"/>
    </source>
</evidence>
<dbReference type="InterPro" id="IPR008851">
    <property type="entry name" value="TFIIF-alpha"/>
</dbReference>
<evidence type="ECO:0000256" key="7">
    <source>
        <dbReference type="RuleBase" id="RU366044"/>
    </source>
</evidence>
<dbReference type="PANTHER" id="PTHR13011">
    <property type="entry name" value="TFIIF-ALPHA"/>
    <property type="match status" value="1"/>
</dbReference>
<dbReference type="SUPFAM" id="SSF50916">
    <property type="entry name" value="Rap30/74 interaction domains"/>
    <property type="match status" value="1"/>
</dbReference>
<keyword evidence="6 7" id="KW-0539">Nucleus</keyword>
<dbReference type="OrthoDB" id="76676at2759"/>
<protein>
    <recommendedName>
        <fullName evidence="7">Transcription initiation factor IIF subunit alpha</fullName>
    </recommendedName>
</protein>
<evidence type="ECO:0000256" key="3">
    <source>
        <dbReference type="ARBA" id="ARBA00023015"/>
    </source>
</evidence>
<feature type="region of interest" description="Disordered" evidence="8">
    <location>
        <begin position="1"/>
        <end position="109"/>
    </location>
</feature>
<sequence length="688" mass="73618">MEPRPRPPGGPAGATPRPPPPRRPPGSKIPSFLRPSKPSILPGGVTQMRGPGAKAAERRPLPAHAGIASGTAGPARPPPAGRPASTTPRPVAKPTPAPAPERNYAEYRLVSGKKGEGNFYLMKFQSNKTVNPGEFVPPLKLRRRDRGTIQQMIRASQLQAASDAAAVAGGTSGDAGPSQPANASGAAPEPEPTPAPPPTRGRNAPSMDTTVIAPYGGATRNRQNLFKKRTKQIYLADDAMRKLRETESKPWLLEDFDRQELWTGALEGGQTSSYVMFVLIEDGFKVVPSSKWYRFQPRPQYATLSIDEAEEQIKLAEKEESSRWLMKKRVLRPEGEAGAAASSGGSTSGLGRLRSLIYTPGRGSADVEELGALNFQTVDDTPLNYESGDDDAKGGRRGRGPGSDGDEMDFDDVFQDDEEGGGEYEPQDDEAREAAERVKKEVQKFSTVHSDAEDDDDDAFEDVDQGRGDQLGADGKQLKHLVRDLEKNKAYESDHEDDPYASDDDLFEDVEEAMAADSPASGKDSVSGAAAVKPEPGTPVIGAAGKKKDAAVTTAAAGTPASAKKRKRTTTAATAPPGVATPTAKTSARKPTGEGSVAGGDAMTPTIHPEAKKPRVQAAAAATGDPDQLTEEEVTQCIRTNRFNTRELIGFFKRKLKANPANAELLKTFVRKVATTRNNILELKDEFR</sequence>
<feature type="compositionally biased region" description="Acidic residues" evidence="8">
    <location>
        <begin position="404"/>
        <end position="431"/>
    </location>
</feature>
<dbReference type="GO" id="GO:0016251">
    <property type="term" value="F:RNA polymerase II general transcription initiation factor activity"/>
    <property type="evidence" value="ECO:0007669"/>
    <property type="project" value="TreeGrafter"/>
</dbReference>
<feature type="compositionally biased region" description="Low complexity" evidence="8">
    <location>
        <begin position="570"/>
        <end position="586"/>
    </location>
</feature>
<evidence type="ECO:0000256" key="8">
    <source>
        <dbReference type="SAM" id="MobiDB-lite"/>
    </source>
</evidence>
<feature type="region of interest" description="Disordered" evidence="8">
    <location>
        <begin position="378"/>
        <end position="628"/>
    </location>
</feature>
<comment type="caution">
    <text evidence="9">The sequence shown here is derived from an EMBL/GenBank/DDBJ whole genome shotgun (WGS) entry which is preliminary data.</text>
</comment>
<organism evidence="9 10">
    <name type="scientific">Tieghemiomyces parasiticus</name>
    <dbReference type="NCBI Taxonomy" id="78921"/>
    <lineage>
        <taxon>Eukaryota</taxon>
        <taxon>Fungi</taxon>
        <taxon>Fungi incertae sedis</taxon>
        <taxon>Zoopagomycota</taxon>
        <taxon>Kickxellomycotina</taxon>
        <taxon>Dimargaritomycetes</taxon>
        <taxon>Dimargaritales</taxon>
        <taxon>Dimargaritaceae</taxon>
        <taxon>Tieghemiomyces</taxon>
    </lineage>
</organism>
<feature type="compositionally biased region" description="Basic and acidic residues" evidence="8">
    <location>
        <begin position="432"/>
        <end position="443"/>
    </location>
</feature>
<feature type="region of interest" description="Disordered" evidence="8">
    <location>
        <begin position="154"/>
        <end position="221"/>
    </location>
</feature>
<evidence type="ECO:0000313" key="10">
    <source>
        <dbReference type="Proteomes" id="UP001150569"/>
    </source>
</evidence>
<comment type="similarity">
    <text evidence="2 7">Belongs to the TFIIF alpha subunit family.</text>
</comment>
<feature type="compositionally biased region" description="Pro residues" evidence="8">
    <location>
        <begin position="1"/>
        <end position="24"/>
    </location>
</feature>
<gene>
    <name evidence="9" type="primary">TFG1_2</name>
    <name evidence="9" type="ORF">IWQ60_008464</name>
</gene>
<evidence type="ECO:0000256" key="4">
    <source>
        <dbReference type="ARBA" id="ARBA00023125"/>
    </source>
</evidence>
<dbReference type="GO" id="GO:0006367">
    <property type="term" value="P:transcription initiation at RNA polymerase II promoter"/>
    <property type="evidence" value="ECO:0007669"/>
    <property type="project" value="InterPro"/>
</dbReference>